<name>A0ABN0V3D5_9ACTN</name>
<dbReference type="SMART" id="SM00345">
    <property type="entry name" value="HTH_GNTR"/>
    <property type="match status" value="1"/>
</dbReference>
<proteinExistence type="inferred from homology"/>
<dbReference type="InterPro" id="IPR015422">
    <property type="entry name" value="PyrdxlP-dep_Trfase_small"/>
</dbReference>
<dbReference type="PANTHER" id="PTHR46577">
    <property type="entry name" value="HTH-TYPE TRANSCRIPTIONAL REGULATORY PROTEIN GABR"/>
    <property type="match status" value="1"/>
</dbReference>
<dbReference type="Proteomes" id="UP001500967">
    <property type="component" value="Unassembled WGS sequence"/>
</dbReference>
<dbReference type="CDD" id="cd07377">
    <property type="entry name" value="WHTH_GntR"/>
    <property type="match status" value="1"/>
</dbReference>
<dbReference type="Gene3D" id="3.40.640.10">
    <property type="entry name" value="Type I PLP-dependent aspartate aminotransferase-like (Major domain)"/>
    <property type="match status" value="1"/>
</dbReference>
<comment type="caution">
    <text evidence="7">The sequence shown here is derived from an EMBL/GenBank/DDBJ whole genome shotgun (WGS) entry which is preliminary data.</text>
</comment>
<keyword evidence="7" id="KW-0808">Transferase</keyword>
<keyword evidence="7" id="KW-0032">Aminotransferase</keyword>
<protein>
    <submittedName>
        <fullName evidence="7">PLP-dependent aminotransferase family protein</fullName>
    </submittedName>
</protein>
<organism evidence="7 8">
    <name type="scientific">Cryptosporangium japonicum</name>
    <dbReference type="NCBI Taxonomy" id="80872"/>
    <lineage>
        <taxon>Bacteria</taxon>
        <taxon>Bacillati</taxon>
        <taxon>Actinomycetota</taxon>
        <taxon>Actinomycetes</taxon>
        <taxon>Cryptosporangiales</taxon>
        <taxon>Cryptosporangiaceae</taxon>
        <taxon>Cryptosporangium</taxon>
    </lineage>
</organism>
<accession>A0ABN0V3D5</accession>
<sequence length="475" mass="50350">MAHAWIPQQWDSARVAMTALDASEVCRLLGGWTTGSATLTDDLVTALVELIDAGLVPAGALLPPQRRLASALLVSRGTVTSAYECLEARGYLATSRGSGSRVRSARSQLHGRPSGRLFSFTSAPADVIDLSTGALPASPVAADVLARPRAELTAYLATDGYFPAGLPVLRQAIADQYTRDGLPTRPQQILVTSGAQQATWLAVTSLAGSGDLVLTEEPTYRGVLEVLRSTDARAEGIPLAGGGLDVEQVRHASSRRPQALFCQTAIHNPTGRSMTDGSRAELATLINDVGLPTIEDTCSADLTLAGAPVARTLAGLVDPELLVTVGSTSKLFWGGVRIGWIRASETRVHGLIELRKAVDLASSVADQLVAVELIARTDVARHQRRTMLTEALAATESELRCAYPDWHWNPIDGGSGLWVDTGQDAVALAERGKRAGVRVAAGPSFSTYDGQRTFLRLPVWHEPTMLRAGLTALSS</sequence>
<dbReference type="PANTHER" id="PTHR46577:SF1">
    <property type="entry name" value="HTH-TYPE TRANSCRIPTIONAL REGULATORY PROTEIN GABR"/>
    <property type="match status" value="1"/>
</dbReference>
<dbReference type="InterPro" id="IPR036390">
    <property type="entry name" value="WH_DNA-bd_sf"/>
</dbReference>
<evidence type="ECO:0000256" key="4">
    <source>
        <dbReference type="ARBA" id="ARBA00023125"/>
    </source>
</evidence>
<dbReference type="Gene3D" id="1.10.10.10">
    <property type="entry name" value="Winged helix-like DNA-binding domain superfamily/Winged helix DNA-binding domain"/>
    <property type="match status" value="1"/>
</dbReference>
<evidence type="ECO:0000313" key="7">
    <source>
        <dbReference type="EMBL" id="GAA0273084.1"/>
    </source>
</evidence>
<dbReference type="Pfam" id="PF00392">
    <property type="entry name" value="GntR"/>
    <property type="match status" value="1"/>
</dbReference>
<evidence type="ECO:0000313" key="8">
    <source>
        <dbReference type="Proteomes" id="UP001500967"/>
    </source>
</evidence>
<comment type="similarity">
    <text evidence="1">In the C-terminal section; belongs to the class-I pyridoxal-phosphate-dependent aminotransferase family.</text>
</comment>
<evidence type="ECO:0000259" key="6">
    <source>
        <dbReference type="PROSITE" id="PS50949"/>
    </source>
</evidence>
<evidence type="ECO:0000256" key="3">
    <source>
        <dbReference type="ARBA" id="ARBA00023015"/>
    </source>
</evidence>
<dbReference type="CDD" id="cd00609">
    <property type="entry name" value="AAT_like"/>
    <property type="match status" value="1"/>
</dbReference>
<dbReference type="SUPFAM" id="SSF53383">
    <property type="entry name" value="PLP-dependent transferases"/>
    <property type="match status" value="1"/>
</dbReference>
<keyword evidence="2" id="KW-0663">Pyridoxal phosphate</keyword>
<keyword evidence="5" id="KW-0804">Transcription</keyword>
<reference evidence="7 8" key="1">
    <citation type="journal article" date="2019" name="Int. J. Syst. Evol. Microbiol.">
        <title>The Global Catalogue of Microorganisms (GCM) 10K type strain sequencing project: providing services to taxonomists for standard genome sequencing and annotation.</title>
        <authorList>
            <consortium name="The Broad Institute Genomics Platform"/>
            <consortium name="The Broad Institute Genome Sequencing Center for Infectious Disease"/>
            <person name="Wu L."/>
            <person name="Ma J."/>
        </authorList>
    </citation>
    <scope>NUCLEOTIDE SEQUENCE [LARGE SCALE GENOMIC DNA]</scope>
    <source>
        <strain evidence="7 8">JCM 10425</strain>
    </source>
</reference>
<dbReference type="InterPro" id="IPR015421">
    <property type="entry name" value="PyrdxlP-dep_Trfase_major"/>
</dbReference>
<dbReference type="EMBL" id="BAAAGX010000032">
    <property type="protein sequence ID" value="GAA0273084.1"/>
    <property type="molecule type" value="Genomic_DNA"/>
</dbReference>
<dbReference type="Pfam" id="PF00155">
    <property type="entry name" value="Aminotran_1_2"/>
    <property type="match status" value="1"/>
</dbReference>
<dbReference type="Gene3D" id="3.90.1150.10">
    <property type="entry name" value="Aspartate Aminotransferase, domain 1"/>
    <property type="match status" value="1"/>
</dbReference>
<dbReference type="InterPro" id="IPR036388">
    <property type="entry name" value="WH-like_DNA-bd_sf"/>
</dbReference>
<dbReference type="InterPro" id="IPR000524">
    <property type="entry name" value="Tscrpt_reg_HTH_GntR"/>
</dbReference>
<evidence type="ECO:0000256" key="2">
    <source>
        <dbReference type="ARBA" id="ARBA00022898"/>
    </source>
</evidence>
<dbReference type="InterPro" id="IPR051446">
    <property type="entry name" value="HTH_trans_reg/aminotransferase"/>
</dbReference>
<dbReference type="PRINTS" id="PR00035">
    <property type="entry name" value="HTHGNTR"/>
</dbReference>
<dbReference type="GO" id="GO:0008483">
    <property type="term" value="F:transaminase activity"/>
    <property type="evidence" value="ECO:0007669"/>
    <property type="project" value="UniProtKB-KW"/>
</dbReference>
<keyword evidence="8" id="KW-1185">Reference proteome</keyword>
<keyword evidence="3" id="KW-0805">Transcription regulation</keyword>
<keyword evidence="4" id="KW-0238">DNA-binding</keyword>
<dbReference type="SUPFAM" id="SSF46785">
    <property type="entry name" value="Winged helix' DNA-binding domain"/>
    <property type="match status" value="1"/>
</dbReference>
<feature type="domain" description="HTH gntR-type" evidence="6">
    <location>
        <begin position="37"/>
        <end position="105"/>
    </location>
</feature>
<dbReference type="PROSITE" id="PS50949">
    <property type="entry name" value="HTH_GNTR"/>
    <property type="match status" value="1"/>
</dbReference>
<gene>
    <name evidence="7" type="ORF">GCM10009539_70650</name>
</gene>
<evidence type="ECO:0000256" key="5">
    <source>
        <dbReference type="ARBA" id="ARBA00023163"/>
    </source>
</evidence>
<dbReference type="InterPro" id="IPR015424">
    <property type="entry name" value="PyrdxlP-dep_Trfase"/>
</dbReference>
<dbReference type="InterPro" id="IPR004839">
    <property type="entry name" value="Aminotransferase_I/II_large"/>
</dbReference>
<evidence type="ECO:0000256" key="1">
    <source>
        <dbReference type="ARBA" id="ARBA00005384"/>
    </source>
</evidence>